<dbReference type="SMART" id="SM00388">
    <property type="entry name" value="HisKA"/>
    <property type="match status" value="1"/>
</dbReference>
<dbReference type="OrthoDB" id="9146564at2"/>
<dbReference type="InterPro" id="IPR000700">
    <property type="entry name" value="PAS-assoc_C"/>
</dbReference>
<dbReference type="PROSITE" id="PS50113">
    <property type="entry name" value="PAC"/>
    <property type="match status" value="1"/>
</dbReference>
<dbReference type="RefSeq" id="WP_105239838.1">
    <property type="nucleotide sequence ID" value="NZ_CP023270.1"/>
</dbReference>
<dbReference type="Gene3D" id="3.30.450.20">
    <property type="entry name" value="PAS domain"/>
    <property type="match status" value="1"/>
</dbReference>
<keyword evidence="3 4" id="KW-0597">Phosphoprotein</keyword>
<evidence type="ECO:0000256" key="3">
    <source>
        <dbReference type="ARBA" id="ARBA00022553"/>
    </source>
</evidence>
<evidence type="ECO:0000256" key="1">
    <source>
        <dbReference type="ARBA" id="ARBA00000085"/>
    </source>
</evidence>
<keyword evidence="5" id="KW-0175">Coiled coil</keyword>
<dbReference type="InterPro" id="IPR005467">
    <property type="entry name" value="His_kinase_dom"/>
</dbReference>
<protein>
    <recommendedName>
        <fullName evidence="2">histidine kinase</fullName>
        <ecNumber evidence="2">2.7.13.3</ecNumber>
    </recommendedName>
</protein>
<dbReference type="InterPro" id="IPR004358">
    <property type="entry name" value="Sig_transdc_His_kin-like_C"/>
</dbReference>
<dbReference type="AlphaFoldDB" id="A0A2S0IAX4"/>
<dbReference type="NCBIfam" id="TIGR00229">
    <property type="entry name" value="sensory_box"/>
    <property type="match status" value="1"/>
</dbReference>
<evidence type="ECO:0000313" key="10">
    <source>
        <dbReference type="EMBL" id="AVJ29118.1"/>
    </source>
</evidence>
<feature type="domain" description="PAS" evidence="8">
    <location>
        <begin position="9"/>
        <end position="82"/>
    </location>
</feature>
<dbReference type="SUPFAM" id="SSF52172">
    <property type="entry name" value="CheY-like"/>
    <property type="match status" value="1"/>
</dbReference>
<evidence type="ECO:0000259" key="7">
    <source>
        <dbReference type="PROSITE" id="PS50110"/>
    </source>
</evidence>
<dbReference type="PROSITE" id="PS50110">
    <property type="entry name" value="RESPONSE_REGULATORY"/>
    <property type="match status" value="1"/>
</dbReference>
<dbReference type="InterPro" id="IPR000014">
    <property type="entry name" value="PAS"/>
</dbReference>
<evidence type="ECO:0000256" key="2">
    <source>
        <dbReference type="ARBA" id="ARBA00012438"/>
    </source>
</evidence>
<dbReference type="PROSITE" id="PS50109">
    <property type="entry name" value="HIS_KIN"/>
    <property type="match status" value="1"/>
</dbReference>
<dbReference type="Pfam" id="PF00512">
    <property type="entry name" value="HisKA"/>
    <property type="match status" value="1"/>
</dbReference>
<dbReference type="PANTHER" id="PTHR43065">
    <property type="entry name" value="SENSOR HISTIDINE KINASE"/>
    <property type="match status" value="1"/>
</dbReference>
<dbReference type="EC" id="2.7.13.3" evidence="2"/>
<dbReference type="Pfam" id="PF02518">
    <property type="entry name" value="HATPase_c"/>
    <property type="match status" value="1"/>
</dbReference>
<dbReference type="GO" id="GO:0000155">
    <property type="term" value="F:phosphorelay sensor kinase activity"/>
    <property type="evidence" value="ECO:0007669"/>
    <property type="project" value="InterPro"/>
</dbReference>
<dbReference type="EMBL" id="CP023270">
    <property type="protein sequence ID" value="AVJ29118.1"/>
    <property type="molecule type" value="Genomic_DNA"/>
</dbReference>
<dbReference type="InterPro" id="IPR036890">
    <property type="entry name" value="HATPase_C_sf"/>
</dbReference>
<dbReference type="InterPro" id="IPR003661">
    <property type="entry name" value="HisK_dim/P_dom"/>
</dbReference>
<dbReference type="SMART" id="SM00448">
    <property type="entry name" value="REC"/>
    <property type="match status" value="1"/>
</dbReference>
<dbReference type="SUPFAM" id="SSF55785">
    <property type="entry name" value="PYP-like sensor domain (PAS domain)"/>
    <property type="match status" value="1"/>
</dbReference>
<feature type="domain" description="Histidine kinase" evidence="6">
    <location>
        <begin position="156"/>
        <end position="377"/>
    </location>
</feature>
<dbReference type="SUPFAM" id="SSF47384">
    <property type="entry name" value="Homodimeric domain of signal transducing histidine kinase"/>
    <property type="match status" value="1"/>
</dbReference>
<dbReference type="SMART" id="SM00091">
    <property type="entry name" value="PAS"/>
    <property type="match status" value="1"/>
</dbReference>
<evidence type="ECO:0000259" key="6">
    <source>
        <dbReference type="PROSITE" id="PS50109"/>
    </source>
</evidence>
<dbReference type="Pfam" id="PF00072">
    <property type="entry name" value="Response_reg"/>
    <property type="match status" value="1"/>
</dbReference>
<reference evidence="10 11" key="1">
    <citation type="submission" date="2017-09" db="EMBL/GenBank/DDBJ databases">
        <title>Genomic, metabolic, and phenotypic characteristics of bacterial isolates from the natural microbiome of the model nematode Caenorhabditis elegans.</title>
        <authorList>
            <person name="Zimmermann J."/>
            <person name="Obeng N."/>
            <person name="Yang W."/>
            <person name="Obeng O."/>
            <person name="Kissoyan K."/>
            <person name="Pees B."/>
            <person name="Dirksen P."/>
            <person name="Hoppner M."/>
            <person name="Franke A."/>
            <person name="Rosenstiel P."/>
            <person name="Leippe M."/>
            <person name="Dierking K."/>
            <person name="Kaleta C."/>
            <person name="Schulenburg H."/>
        </authorList>
    </citation>
    <scope>NUCLEOTIDE SEQUENCE [LARGE SCALE GENOMIC DNA]</scope>
    <source>
        <strain evidence="10 11">MYb73</strain>
    </source>
</reference>
<dbReference type="Gene3D" id="3.40.50.2300">
    <property type="match status" value="1"/>
</dbReference>
<dbReference type="Pfam" id="PF13426">
    <property type="entry name" value="PAS_9"/>
    <property type="match status" value="1"/>
</dbReference>
<evidence type="ECO:0000259" key="8">
    <source>
        <dbReference type="PROSITE" id="PS50112"/>
    </source>
</evidence>
<proteinExistence type="predicted"/>
<dbReference type="CDD" id="cd00156">
    <property type="entry name" value="REC"/>
    <property type="match status" value="1"/>
</dbReference>
<dbReference type="InterPro" id="IPR035965">
    <property type="entry name" value="PAS-like_dom_sf"/>
</dbReference>
<dbReference type="InterPro" id="IPR003594">
    <property type="entry name" value="HATPase_dom"/>
</dbReference>
<dbReference type="PANTHER" id="PTHR43065:SF49">
    <property type="entry name" value="HISTIDINE KINASE"/>
    <property type="match status" value="1"/>
</dbReference>
<feature type="modified residue" description="4-aspartylphosphate" evidence="4">
    <location>
        <position position="450"/>
    </location>
</feature>
<dbReference type="Proteomes" id="UP000239477">
    <property type="component" value="Chromosome"/>
</dbReference>
<dbReference type="CDD" id="cd00082">
    <property type="entry name" value="HisKA"/>
    <property type="match status" value="1"/>
</dbReference>
<dbReference type="InterPro" id="IPR011006">
    <property type="entry name" value="CheY-like_superfamily"/>
</dbReference>
<gene>
    <name evidence="10" type="ORF">CLM73_19465</name>
</gene>
<dbReference type="SUPFAM" id="SSF55874">
    <property type="entry name" value="ATPase domain of HSP90 chaperone/DNA topoisomerase II/histidine kinase"/>
    <property type="match status" value="1"/>
</dbReference>
<comment type="catalytic activity">
    <reaction evidence="1">
        <text>ATP + protein L-histidine = ADP + protein N-phospho-L-histidine.</text>
        <dbReference type="EC" id="2.7.13.3"/>
    </reaction>
</comment>
<keyword evidence="10" id="KW-0808">Transferase</keyword>
<dbReference type="SMART" id="SM00387">
    <property type="entry name" value="HATPase_c"/>
    <property type="match status" value="1"/>
</dbReference>
<keyword evidence="10" id="KW-0418">Kinase</keyword>
<feature type="domain" description="PAC" evidence="9">
    <location>
        <begin position="84"/>
        <end position="136"/>
    </location>
</feature>
<dbReference type="PROSITE" id="PS50112">
    <property type="entry name" value="PAS"/>
    <property type="match status" value="1"/>
</dbReference>
<sequence>MTSLPDFSSEDRYRLLVSAVRDYAIYLLDANGRVSSWNPGAERFKGYSADEIVGQHFSVFYTPEDRSAGVPERALETARREGRFEAEGWRVRKDGSTFWCSVVIDPVHDDRGVLVGYAKITRDITEQKERREQLQEARDSMHHAQRMEAIGRLTGGVAHDFNNFLTAIRFSAEFIKRYPELPPSLMRYVGIIIDTTEKAAQLTRQLLAYAKRQPLQPHAFDVRDSLASMRQLFETSVGSSVAISYEFGPGDCTIFADPGQLESALLNLVINARDAMPSGGHLKILAQVVPDASELEGHTKLNGPHVALSVQDSGAGIAPGVLAHVFEPFFTTKGLHENSGLGLSQVQGFVQQSGGDVTVDSTVGKGTTFTLYLPAVKAPGVEDKTPAAGVMVNVPVRRQVLLVEDNRMVGEVVSAWLAELGQDLTWTLDAEKALHELEQRDGGFDLAILDLVLPGMNGMDLARRIRDRWPGIRIVLASGYSDAMAGPRALGFPVMQKPYSVDALMQVLTEDAHTMP</sequence>
<name>A0A2S0IAX4_9BURK</name>
<dbReference type="Gene3D" id="3.30.565.10">
    <property type="entry name" value="Histidine kinase-like ATPase, C-terminal domain"/>
    <property type="match status" value="1"/>
</dbReference>
<feature type="domain" description="Response regulatory" evidence="7">
    <location>
        <begin position="399"/>
        <end position="512"/>
    </location>
</feature>
<organism evidence="10 11">
    <name type="scientific">Achromobacter spanius</name>
    <dbReference type="NCBI Taxonomy" id="217203"/>
    <lineage>
        <taxon>Bacteria</taxon>
        <taxon>Pseudomonadati</taxon>
        <taxon>Pseudomonadota</taxon>
        <taxon>Betaproteobacteria</taxon>
        <taxon>Burkholderiales</taxon>
        <taxon>Alcaligenaceae</taxon>
        <taxon>Achromobacter</taxon>
    </lineage>
</organism>
<evidence type="ECO:0000256" key="4">
    <source>
        <dbReference type="PROSITE-ProRule" id="PRU00169"/>
    </source>
</evidence>
<evidence type="ECO:0000259" key="9">
    <source>
        <dbReference type="PROSITE" id="PS50113"/>
    </source>
</evidence>
<keyword evidence="11" id="KW-1185">Reference proteome</keyword>
<dbReference type="InterPro" id="IPR036097">
    <property type="entry name" value="HisK_dim/P_sf"/>
</dbReference>
<feature type="coiled-coil region" evidence="5">
    <location>
        <begin position="117"/>
        <end position="144"/>
    </location>
</feature>
<dbReference type="InterPro" id="IPR001789">
    <property type="entry name" value="Sig_transdc_resp-reg_receiver"/>
</dbReference>
<evidence type="ECO:0000256" key="5">
    <source>
        <dbReference type="SAM" id="Coils"/>
    </source>
</evidence>
<accession>A0A2S0IAX4</accession>
<dbReference type="PRINTS" id="PR00344">
    <property type="entry name" value="BCTRLSENSOR"/>
</dbReference>
<dbReference type="Gene3D" id="1.10.287.130">
    <property type="match status" value="1"/>
</dbReference>
<dbReference type="CDD" id="cd00130">
    <property type="entry name" value="PAS"/>
    <property type="match status" value="1"/>
</dbReference>
<evidence type="ECO:0000313" key="11">
    <source>
        <dbReference type="Proteomes" id="UP000239477"/>
    </source>
</evidence>